<dbReference type="SMART" id="SM00353">
    <property type="entry name" value="HLH"/>
    <property type="match status" value="1"/>
</dbReference>
<dbReference type="Pfam" id="PF00010">
    <property type="entry name" value="HLH"/>
    <property type="match status" value="1"/>
</dbReference>
<dbReference type="GO" id="GO:0005634">
    <property type="term" value="C:nucleus"/>
    <property type="evidence" value="ECO:0007669"/>
    <property type="project" value="UniProtKB-SubCell"/>
</dbReference>
<sequence>MKRMKGHQEEEEAEEDDACIKKDATPSSSNTKAGKNNDKASALRTKHSVTEQRRRCKINERFQALRNLIPHTNQKRDTASFLLEVIQYVQFLQDKVQKYEGSYQPWSSEPTKLMPWRNSHWHMQSLPVQPHALKNGIGPESTYLGRFDENPATVTSTMQPNQQNPIESHTSRGVSFKSMDQQNELANNSITTTIPLQSGMPMPMPNNSAFSEPQPRPVSDQSSNIVDALNHREDLAIDGGTISISTPYSEGLLDSVIQALLCAGIDLSEATISTQINFGNRANQGMTPGPPIAKDNENPTPSGKQHMDHFREASSDEDLEQAQKRLKI</sequence>
<dbReference type="PROSITE" id="PS50888">
    <property type="entry name" value="BHLH"/>
    <property type="match status" value="1"/>
</dbReference>
<keyword evidence="2" id="KW-0805">Transcription regulation</keyword>
<evidence type="ECO:0000256" key="1">
    <source>
        <dbReference type="ARBA" id="ARBA00004123"/>
    </source>
</evidence>
<dbReference type="GO" id="GO:0006351">
    <property type="term" value="P:DNA-templated transcription"/>
    <property type="evidence" value="ECO:0007669"/>
    <property type="project" value="InterPro"/>
</dbReference>
<dbReference type="OMA" id="EQVNNEC"/>
<keyword evidence="4" id="KW-0539">Nucleus</keyword>
<accession>A0A2G2ZHZ3</accession>
<dbReference type="Gramene" id="PHT81619">
    <property type="protein sequence ID" value="PHT81619"/>
    <property type="gene ID" value="T459_14634"/>
</dbReference>
<protein>
    <submittedName>
        <fullName evidence="7">Transcription factor BIM2</fullName>
    </submittedName>
</protein>
<dbReference type="CDD" id="cd11453">
    <property type="entry name" value="bHLH_AtBIM_like"/>
    <property type="match status" value="1"/>
</dbReference>
<evidence type="ECO:0000313" key="8">
    <source>
        <dbReference type="Proteomes" id="UP000222542"/>
    </source>
</evidence>
<feature type="compositionally biased region" description="Basic and acidic residues" evidence="5">
    <location>
        <begin position="305"/>
        <end position="314"/>
    </location>
</feature>
<dbReference type="STRING" id="4072.A0A1U8GNU3"/>
<dbReference type="SMR" id="A0A1U8GNU3"/>
<organism evidence="7 8">
    <name type="scientific">Capsicum annuum</name>
    <name type="common">Capsicum pepper</name>
    <dbReference type="NCBI Taxonomy" id="4072"/>
    <lineage>
        <taxon>Eukaryota</taxon>
        <taxon>Viridiplantae</taxon>
        <taxon>Streptophyta</taxon>
        <taxon>Embryophyta</taxon>
        <taxon>Tracheophyta</taxon>
        <taxon>Spermatophyta</taxon>
        <taxon>Magnoliopsida</taxon>
        <taxon>eudicotyledons</taxon>
        <taxon>Gunneridae</taxon>
        <taxon>Pentapetalae</taxon>
        <taxon>asterids</taxon>
        <taxon>lamiids</taxon>
        <taxon>Solanales</taxon>
        <taxon>Solanaceae</taxon>
        <taxon>Solanoideae</taxon>
        <taxon>Capsiceae</taxon>
        <taxon>Capsicum</taxon>
    </lineage>
</organism>
<dbReference type="AlphaFoldDB" id="A0A1U8GNU3"/>
<dbReference type="KEGG" id="cann:107870791"/>
<dbReference type="GO" id="GO:0046983">
    <property type="term" value="F:protein dimerization activity"/>
    <property type="evidence" value="ECO:0007669"/>
    <property type="project" value="InterPro"/>
</dbReference>
<comment type="subcellular location">
    <subcellularLocation>
        <location evidence="1">Nucleus</location>
    </subcellularLocation>
</comment>
<evidence type="ECO:0000256" key="4">
    <source>
        <dbReference type="ARBA" id="ARBA00023242"/>
    </source>
</evidence>
<dbReference type="OrthoDB" id="690068at2759"/>
<dbReference type="PANTHER" id="PTHR46412">
    <property type="entry name" value="BES1-INTERACTING MYC-LIKE PROTEIN"/>
    <property type="match status" value="1"/>
</dbReference>
<proteinExistence type="predicted"/>
<gene>
    <name evidence="7" type="ORF">T459_14634</name>
</gene>
<evidence type="ECO:0000256" key="2">
    <source>
        <dbReference type="ARBA" id="ARBA00023015"/>
    </source>
</evidence>
<dbReference type="InterPro" id="IPR011598">
    <property type="entry name" value="bHLH_dom"/>
</dbReference>
<reference evidence="7 8" key="1">
    <citation type="journal article" date="2014" name="Nat. Genet.">
        <title>Genome sequence of the hot pepper provides insights into the evolution of pungency in Capsicum species.</title>
        <authorList>
            <person name="Kim S."/>
            <person name="Park M."/>
            <person name="Yeom S.I."/>
            <person name="Kim Y.M."/>
            <person name="Lee J.M."/>
            <person name="Lee H.A."/>
            <person name="Seo E."/>
            <person name="Choi J."/>
            <person name="Cheong K."/>
            <person name="Kim K.T."/>
            <person name="Jung K."/>
            <person name="Lee G.W."/>
            <person name="Oh S.K."/>
            <person name="Bae C."/>
            <person name="Kim S.B."/>
            <person name="Lee H.Y."/>
            <person name="Kim S.Y."/>
            <person name="Kim M.S."/>
            <person name="Kang B.C."/>
            <person name="Jo Y.D."/>
            <person name="Yang H.B."/>
            <person name="Jeong H.J."/>
            <person name="Kang W.H."/>
            <person name="Kwon J.K."/>
            <person name="Shin C."/>
            <person name="Lim J.Y."/>
            <person name="Park J.H."/>
            <person name="Huh J.H."/>
            <person name="Kim J.S."/>
            <person name="Kim B.D."/>
            <person name="Cohen O."/>
            <person name="Paran I."/>
            <person name="Suh M.C."/>
            <person name="Lee S.B."/>
            <person name="Kim Y.K."/>
            <person name="Shin Y."/>
            <person name="Noh S.J."/>
            <person name="Park J."/>
            <person name="Seo Y.S."/>
            <person name="Kwon S.Y."/>
            <person name="Kim H.A."/>
            <person name="Park J.M."/>
            <person name="Kim H.J."/>
            <person name="Choi S.B."/>
            <person name="Bosland P.W."/>
            <person name="Reeves G."/>
            <person name="Jo S.H."/>
            <person name="Lee B.W."/>
            <person name="Cho H.T."/>
            <person name="Choi H.S."/>
            <person name="Lee M.S."/>
            <person name="Yu Y."/>
            <person name="Do Choi Y."/>
            <person name="Park B.S."/>
            <person name="van Deynze A."/>
            <person name="Ashrafi H."/>
            <person name="Hill T."/>
            <person name="Kim W.T."/>
            <person name="Pai H.S."/>
            <person name="Ahn H.K."/>
            <person name="Yeam I."/>
            <person name="Giovannoni J.J."/>
            <person name="Rose J.K."/>
            <person name="Sorensen I."/>
            <person name="Lee S.J."/>
            <person name="Kim R.W."/>
            <person name="Choi I.Y."/>
            <person name="Choi B.S."/>
            <person name="Lim J.S."/>
            <person name="Lee Y.H."/>
            <person name="Choi D."/>
        </authorList>
    </citation>
    <scope>NUCLEOTIDE SEQUENCE [LARGE SCALE GENOMIC DNA]</scope>
    <source>
        <strain evidence="8">cv. CM334</strain>
    </source>
</reference>
<dbReference type="InterPro" id="IPR044295">
    <property type="entry name" value="BIM1/2/3"/>
</dbReference>
<accession>A0A1U8GNU3</accession>
<dbReference type="InterPro" id="IPR036638">
    <property type="entry name" value="HLH_DNA-bd_sf"/>
</dbReference>
<evidence type="ECO:0000259" key="6">
    <source>
        <dbReference type="PROSITE" id="PS50888"/>
    </source>
</evidence>
<feature type="region of interest" description="Disordered" evidence="5">
    <location>
        <begin position="1"/>
        <end position="53"/>
    </location>
</feature>
<dbReference type="GO" id="GO:0003700">
    <property type="term" value="F:DNA-binding transcription factor activity"/>
    <property type="evidence" value="ECO:0007669"/>
    <property type="project" value="InterPro"/>
</dbReference>
<dbReference type="PANTHER" id="PTHR46412:SF6">
    <property type="entry name" value="TRANSCRIPTION FACTOR BIM2"/>
    <property type="match status" value="1"/>
</dbReference>
<evidence type="ECO:0000256" key="5">
    <source>
        <dbReference type="SAM" id="MobiDB-lite"/>
    </source>
</evidence>
<comment type="caution">
    <text evidence="7">The sequence shown here is derived from an EMBL/GenBank/DDBJ whole genome shotgun (WGS) entry which is preliminary data.</text>
</comment>
<feature type="compositionally biased region" description="Polar residues" evidence="5">
    <location>
        <begin position="25"/>
        <end position="34"/>
    </location>
</feature>
<dbReference type="EMBL" id="AYRZ02000005">
    <property type="protein sequence ID" value="PHT81619.1"/>
    <property type="molecule type" value="Genomic_DNA"/>
</dbReference>
<name>A0A1U8GNU3_CAPAN</name>
<keyword evidence="3" id="KW-0804">Transcription</keyword>
<reference evidence="7 8" key="2">
    <citation type="journal article" date="2017" name="Genome Biol.">
        <title>New reference genome sequences of hot pepper reveal the massive evolution of plant disease-resistance genes by retroduplication.</title>
        <authorList>
            <person name="Kim S."/>
            <person name="Park J."/>
            <person name="Yeom S.I."/>
            <person name="Kim Y.M."/>
            <person name="Seo E."/>
            <person name="Kim K.T."/>
            <person name="Kim M.S."/>
            <person name="Lee J.M."/>
            <person name="Cheong K."/>
            <person name="Shin H.S."/>
            <person name="Kim S.B."/>
            <person name="Han K."/>
            <person name="Lee J."/>
            <person name="Park M."/>
            <person name="Lee H.A."/>
            <person name="Lee H.Y."/>
            <person name="Lee Y."/>
            <person name="Oh S."/>
            <person name="Lee J.H."/>
            <person name="Choi E."/>
            <person name="Choi E."/>
            <person name="Lee S.E."/>
            <person name="Jeon J."/>
            <person name="Kim H."/>
            <person name="Choi G."/>
            <person name="Song H."/>
            <person name="Lee J."/>
            <person name="Lee S.C."/>
            <person name="Kwon J.K."/>
            <person name="Lee H.Y."/>
            <person name="Koo N."/>
            <person name="Hong Y."/>
            <person name="Kim R.W."/>
            <person name="Kang W.H."/>
            <person name="Huh J.H."/>
            <person name="Kang B.C."/>
            <person name="Yang T.J."/>
            <person name="Lee Y.H."/>
            <person name="Bennetzen J.L."/>
            <person name="Choi D."/>
        </authorList>
    </citation>
    <scope>NUCLEOTIDE SEQUENCE [LARGE SCALE GENOMIC DNA]</scope>
    <source>
        <strain evidence="8">cv. CM334</strain>
    </source>
</reference>
<feature type="domain" description="BHLH" evidence="6">
    <location>
        <begin position="42"/>
        <end position="92"/>
    </location>
</feature>
<evidence type="ECO:0000256" key="3">
    <source>
        <dbReference type="ARBA" id="ARBA00023163"/>
    </source>
</evidence>
<evidence type="ECO:0000313" key="7">
    <source>
        <dbReference type="EMBL" id="PHT81619.1"/>
    </source>
</evidence>
<feature type="region of interest" description="Disordered" evidence="5">
    <location>
        <begin position="281"/>
        <end position="328"/>
    </location>
</feature>
<keyword evidence="8" id="KW-1185">Reference proteome</keyword>
<dbReference type="Gene3D" id="4.10.280.10">
    <property type="entry name" value="Helix-loop-helix DNA-binding domain"/>
    <property type="match status" value="1"/>
</dbReference>
<dbReference type="SUPFAM" id="SSF47459">
    <property type="entry name" value="HLH, helix-loop-helix DNA-binding domain"/>
    <property type="match status" value="1"/>
</dbReference>
<dbReference type="Proteomes" id="UP000222542">
    <property type="component" value="Unassembled WGS sequence"/>
</dbReference>